<keyword evidence="2" id="KW-0378">Hydrolase</keyword>
<dbReference type="Gene3D" id="3.40.50.300">
    <property type="entry name" value="P-loop containing nucleotide triphosphate hydrolases"/>
    <property type="match status" value="1"/>
</dbReference>
<evidence type="ECO:0000313" key="7">
    <source>
        <dbReference type="Proteomes" id="UP001415857"/>
    </source>
</evidence>
<evidence type="ECO:0000256" key="1">
    <source>
        <dbReference type="ARBA" id="ARBA00022741"/>
    </source>
</evidence>
<dbReference type="EMBL" id="JBBPBK010000006">
    <property type="protein sequence ID" value="KAK9282983.1"/>
    <property type="molecule type" value="Genomic_DNA"/>
</dbReference>
<dbReference type="PANTHER" id="PTHR47960">
    <property type="entry name" value="DEAD-BOX ATP-DEPENDENT RNA HELICASE 50"/>
    <property type="match status" value="1"/>
</dbReference>
<evidence type="ECO:0000256" key="4">
    <source>
        <dbReference type="ARBA" id="ARBA00022840"/>
    </source>
</evidence>
<dbReference type="AlphaFoldDB" id="A0AAP0X1Y1"/>
<evidence type="ECO:0000313" key="6">
    <source>
        <dbReference type="EMBL" id="KAK9282983.1"/>
    </source>
</evidence>
<accession>A0AAP0X1Y1</accession>
<comment type="caution">
    <text evidence="6">The sequence shown here is derived from an EMBL/GenBank/DDBJ whole genome shotgun (WGS) entry which is preliminary data.</text>
</comment>
<reference evidence="6 7" key="1">
    <citation type="journal article" date="2024" name="Plant J.">
        <title>Genome sequences and population genomics reveal climatic adaptation and genomic divergence between two closely related sweetgum species.</title>
        <authorList>
            <person name="Xu W.Q."/>
            <person name="Ren C.Q."/>
            <person name="Zhang X.Y."/>
            <person name="Comes H.P."/>
            <person name="Liu X.H."/>
            <person name="Li Y.G."/>
            <person name="Kettle C.J."/>
            <person name="Jalonen R."/>
            <person name="Gaisberger H."/>
            <person name="Ma Y.Z."/>
            <person name="Qiu Y.X."/>
        </authorList>
    </citation>
    <scope>NUCLEOTIDE SEQUENCE [LARGE SCALE GENOMIC DNA]</scope>
    <source>
        <strain evidence="6">Hangzhou</strain>
    </source>
</reference>
<dbReference type="InterPro" id="IPR027417">
    <property type="entry name" value="P-loop_NTPase"/>
</dbReference>
<dbReference type="Proteomes" id="UP001415857">
    <property type="component" value="Unassembled WGS sequence"/>
</dbReference>
<name>A0AAP0X1Y1_LIQFO</name>
<proteinExistence type="predicted"/>
<keyword evidence="1" id="KW-0547">Nucleotide-binding</keyword>
<dbReference type="GO" id="GO:0004386">
    <property type="term" value="F:helicase activity"/>
    <property type="evidence" value="ECO:0007669"/>
    <property type="project" value="UniProtKB-KW"/>
</dbReference>
<evidence type="ECO:0000256" key="2">
    <source>
        <dbReference type="ARBA" id="ARBA00022801"/>
    </source>
</evidence>
<dbReference type="SUPFAM" id="SSF52540">
    <property type="entry name" value="P-loop containing nucleoside triphosphate hydrolases"/>
    <property type="match status" value="1"/>
</dbReference>
<protein>
    <recommendedName>
        <fullName evidence="8">DEAD/DEAH box helicase domain-containing protein</fullName>
    </recommendedName>
</protein>
<gene>
    <name evidence="6" type="ORF">L1049_011210</name>
</gene>
<organism evidence="6 7">
    <name type="scientific">Liquidambar formosana</name>
    <name type="common">Formosan gum</name>
    <dbReference type="NCBI Taxonomy" id="63359"/>
    <lineage>
        <taxon>Eukaryota</taxon>
        <taxon>Viridiplantae</taxon>
        <taxon>Streptophyta</taxon>
        <taxon>Embryophyta</taxon>
        <taxon>Tracheophyta</taxon>
        <taxon>Spermatophyta</taxon>
        <taxon>Magnoliopsida</taxon>
        <taxon>eudicotyledons</taxon>
        <taxon>Gunneridae</taxon>
        <taxon>Pentapetalae</taxon>
        <taxon>Saxifragales</taxon>
        <taxon>Altingiaceae</taxon>
        <taxon>Liquidambar</taxon>
    </lineage>
</organism>
<sequence length="400" mass="44340">MAKGDDARLRKKNKANRKKLNKESSTVSARVAAIIAAKKRRMSGKRRMCEGMCFSLPTPDNPFNDRHEKKEFIKKETKKPVPYRVDGMVSVDGKSVTPGKENIGGKLGKVDLQVHKKQKIKIMENGQEKTLISVGKKNSIDREKAKIQLHCKGGVVHDQEGQTCENSECPSKFLIMCLNSIQNALRHDGTFSNEEDKPLLVNAWGVEFWKCYSVGKDLLETSGACSTVEQIAWMVSTAADSIARKEKEGGTFTIPFLLFLVRSVCKPLKALGIHTVSLHPGASLDHQIHGLKSCEPEFLVSTPERLLELISLKAVDISGVSLLVVDGLEAVSKVGHLDMIKSIRQSIFGNPITVVFNDCLSYPSVQLTQSLISQILRTGELANLLVLYSFHKYYITVYIA</sequence>
<evidence type="ECO:0000256" key="3">
    <source>
        <dbReference type="ARBA" id="ARBA00022806"/>
    </source>
</evidence>
<feature type="region of interest" description="Disordered" evidence="5">
    <location>
        <begin position="1"/>
        <end position="27"/>
    </location>
</feature>
<keyword evidence="3" id="KW-0347">Helicase</keyword>
<evidence type="ECO:0000256" key="5">
    <source>
        <dbReference type="SAM" id="MobiDB-lite"/>
    </source>
</evidence>
<keyword evidence="4" id="KW-0067">ATP-binding</keyword>
<keyword evidence="7" id="KW-1185">Reference proteome</keyword>
<dbReference type="GO" id="GO:0016787">
    <property type="term" value="F:hydrolase activity"/>
    <property type="evidence" value="ECO:0007669"/>
    <property type="project" value="UniProtKB-KW"/>
</dbReference>
<feature type="compositionally biased region" description="Basic residues" evidence="5">
    <location>
        <begin position="9"/>
        <end position="20"/>
    </location>
</feature>
<dbReference type="GO" id="GO:0005524">
    <property type="term" value="F:ATP binding"/>
    <property type="evidence" value="ECO:0007669"/>
    <property type="project" value="UniProtKB-KW"/>
</dbReference>
<evidence type="ECO:0008006" key="8">
    <source>
        <dbReference type="Google" id="ProtNLM"/>
    </source>
</evidence>